<evidence type="ECO:0000256" key="5">
    <source>
        <dbReference type="ARBA" id="ARBA00022970"/>
    </source>
</evidence>
<dbReference type="PANTHER" id="PTHR11795:SF442">
    <property type="entry name" value="ABC TRANSPORTER ATP-BINDING PROTEIN"/>
    <property type="match status" value="1"/>
</dbReference>
<keyword evidence="7 9" id="KW-0472">Membrane</keyword>
<gene>
    <name evidence="10" type="ORF">SAMN05444158_3395</name>
</gene>
<feature type="transmembrane region" description="Helical" evidence="9">
    <location>
        <begin position="6"/>
        <end position="28"/>
    </location>
</feature>
<evidence type="ECO:0000256" key="4">
    <source>
        <dbReference type="ARBA" id="ARBA00022692"/>
    </source>
</evidence>
<evidence type="ECO:0000256" key="6">
    <source>
        <dbReference type="ARBA" id="ARBA00022989"/>
    </source>
</evidence>
<comment type="subcellular location">
    <subcellularLocation>
        <location evidence="1">Cell membrane</location>
        <topology evidence="1">Multi-pass membrane protein</topology>
    </subcellularLocation>
</comment>
<name>A0A1H1VH30_9BRAD</name>
<evidence type="ECO:0000256" key="7">
    <source>
        <dbReference type="ARBA" id="ARBA00023136"/>
    </source>
</evidence>
<dbReference type="RefSeq" id="WP_146688084.1">
    <property type="nucleotide sequence ID" value="NZ_LT629750.1"/>
</dbReference>
<proteinExistence type="inferred from homology"/>
<keyword evidence="4 9" id="KW-0812">Transmembrane</keyword>
<feature type="transmembrane region" description="Helical" evidence="9">
    <location>
        <begin position="240"/>
        <end position="260"/>
    </location>
</feature>
<keyword evidence="3" id="KW-1003">Cell membrane</keyword>
<accession>A0A1H1VH30</accession>
<feature type="transmembrane region" description="Helical" evidence="9">
    <location>
        <begin position="99"/>
        <end position="122"/>
    </location>
</feature>
<keyword evidence="6 9" id="KW-1133">Transmembrane helix</keyword>
<keyword evidence="2" id="KW-0813">Transport</keyword>
<feature type="transmembrane region" description="Helical" evidence="9">
    <location>
        <begin position="190"/>
        <end position="209"/>
    </location>
</feature>
<comment type="similarity">
    <text evidence="8">Belongs to the binding-protein-dependent transport system permease family. LivHM subfamily.</text>
</comment>
<evidence type="ECO:0000313" key="11">
    <source>
        <dbReference type="Proteomes" id="UP000243904"/>
    </source>
</evidence>
<dbReference type="PANTHER" id="PTHR11795">
    <property type="entry name" value="BRANCHED-CHAIN AMINO ACID TRANSPORT SYSTEM PERMEASE PROTEIN LIVH"/>
    <property type="match status" value="1"/>
</dbReference>
<dbReference type="GO" id="GO:0005886">
    <property type="term" value="C:plasma membrane"/>
    <property type="evidence" value="ECO:0007669"/>
    <property type="project" value="UniProtKB-SubCell"/>
</dbReference>
<feature type="transmembrane region" description="Helical" evidence="9">
    <location>
        <begin position="266"/>
        <end position="285"/>
    </location>
</feature>
<feature type="transmembrane region" description="Helical" evidence="9">
    <location>
        <begin position="64"/>
        <end position="87"/>
    </location>
</feature>
<dbReference type="Pfam" id="PF02653">
    <property type="entry name" value="BPD_transp_2"/>
    <property type="match status" value="1"/>
</dbReference>
<evidence type="ECO:0000256" key="2">
    <source>
        <dbReference type="ARBA" id="ARBA00022448"/>
    </source>
</evidence>
<evidence type="ECO:0000313" key="10">
    <source>
        <dbReference type="EMBL" id="SDS83671.1"/>
    </source>
</evidence>
<dbReference type="GO" id="GO:0006865">
    <property type="term" value="P:amino acid transport"/>
    <property type="evidence" value="ECO:0007669"/>
    <property type="project" value="UniProtKB-KW"/>
</dbReference>
<reference evidence="11" key="1">
    <citation type="submission" date="2016-10" db="EMBL/GenBank/DDBJ databases">
        <authorList>
            <person name="Varghese N."/>
            <person name="Submissions S."/>
        </authorList>
    </citation>
    <scope>NUCLEOTIDE SEQUENCE [LARGE SCALE GENOMIC DNA]</scope>
    <source>
        <strain evidence="11">GAS369</strain>
    </source>
</reference>
<dbReference type="EMBL" id="LT629750">
    <property type="protein sequence ID" value="SDS83671.1"/>
    <property type="molecule type" value="Genomic_DNA"/>
</dbReference>
<organism evidence="10 11">
    <name type="scientific">Bradyrhizobium canariense</name>
    <dbReference type="NCBI Taxonomy" id="255045"/>
    <lineage>
        <taxon>Bacteria</taxon>
        <taxon>Pseudomonadati</taxon>
        <taxon>Pseudomonadota</taxon>
        <taxon>Alphaproteobacteria</taxon>
        <taxon>Hyphomicrobiales</taxon>
        <taxon>Nitrobacteraceae</taxon>
        <taxon>Bradyrhizobium</taxon>
    </lineage>
</organism>
<keyword evidence="11" id="KW-1185">Reference proteome</keyword>
<feature type="transmembrane region" description="Helical" evidence="9">
    <location>
        <begin position="215"/>
        <end position="233"/>
    </location>
</feature>
<dbReference type="Proteomes" id="UP000243904">
    <property type="component" value="Chromosome I"/>
</dbReference>
<sequence length="290" mass="30288">MDTIPLLIFQCMNGVVWGLIFAMIVLGLSLTFGLMNLMNVAHGSFYMLGAMLTATFVSVHGLNFILSVVLSVAIVTVVGIVVDRLVLDRVVGAEPLIGLLSTAGLLLLIDSFALAFFGSASISVDDPVSASIEIFGTFYPVYRLVVAGIAIAAIAGVFCFLRFTRQGLWMRAVPESRDLSLIAGVSPRRVNCITVILGTFLAALAGALVTPIASAQFQMGLTILGTGFIVVVVGGAKNLLGTVTVAIALGVVRGIAATFVEPTAAEVISLVVLLPLLVIWPNGIFGGRHA</sequence>
<dbReference type="InterPro" id="IPR052157">
    <property type="entry name" value="BCAA_transport_permease"/>
</dbReference>
<dbReference type="CDD" id="cd06582">
    <property type="entry name" value="TM_PBP1_LivH_like"/>
    <property type="match status" value="1"/>
</dbReference>
<dbReference type="AlphaFoldDB" id="A0A1H1VH30"/>
<evidence type="ECO:0000256" key="9">
    <source>
        <dbReference type="SAM" id="Phobius"/>
    </source>
</evidence>
<protein>
    <submittedName>
        <fullName evidence="10">Amino acid/amide ABC transporter membrane protein 1, HAAT family</fullName>
    </submittedName>
</protein>
<keyword evidence="5" id="KW-0029">Amino-acid transport</keyword>
<feature type="transmembrane region" description="Helical" evidence="9">
    <location>
        <begin position="142"/>
        <end position="161"/>
    </location>
</feature>
<dbReference type="InterPro" id="IPR001851">
    <property type="entry name" value="ABC_transp_permease"/>
</dbReference>
<evidence type="ECO:0000256" key="3">
    <source>
        <dbReference type="ARBA" id="ARBA00022475"/>
    </source>
</evidence>
<dbReference type="GO" id="GO:0022857">
    <property type="term" value="F:transmembrane transporter activity"/>
    <property type="evidence" value="ECO:0007669"/>
    <property type="project" value="InterPro"/>
</dbReference>
<evidence type="ECO:0000256" key="1">
    <source>
        <dbReference type="ARBA" id="ARBA00004651"/>
    </source>
</evidence>
<evidence type="ECO:0000256" key="8">
    <source>
        <dbReference type="ARBA" id="ARBA00037998"/>
    </source>
</evidence>